<dbReference type="OrthoDB" id="104167at2"/>
<feature type="domain" description="ATPase AAA-type core" evidence="1">
    <location>
        <begin position="258"/>
        <end position="384"/>
    </location>
</feature>
<dbReference type="GO" id="GO:0005524">
    <property type="term" value="F:ATP binding"/>
    <property type="evidence" value="ECO:0007669"/>
    <property type="project" value="InterPro"/>
</dbReference>
<dbReference type="Gene3D" id="3.40.50.300">
    <property type="entry name" value="P-loop containing nucleotide triphosphate hydrolases"/>
    <property type="match status" value="2"/>
</dbReference>
<evidence type="ECO:0000259" key="1">
    <source>
        <dbReference type="Pfam" id="PF13304"/>
    </source>
</evidence>
<gene>
    <name evidence="2" type="ORF">DFJ69_1171</name>
</gene>
<organism evidence="2 3">
    <name type="scientific">Thermomonospora umbrina</name>
    <dbReference type="NCBI Taxonomy" id="111806"/>
    <lineage>
        <taxon>Bacteria</taxon>
        <taxon>Bacillati</taxon>
        <taxon>Actinomycetota</taxon>
        <taxon>Actinomycetes</taxon>
        <taxon>Streptosporangiales</taxon>
        <taxon>Thermomonosporaceae</taxon>
        <taxon>Thermomonospora</taxon>
    </lineage>
</organism>
<keyword evidence="3" id="KW-1185">Reference proteome</keyword>
<name>A0A3D9SMX3_9ACTN</name>
<dbReference type="Pfam" id="PF13304">
    <property type="entry name" value="AAA_21"/>
    <property type="match status" value="1"/>
</dbReference>
<dbReference type="Proteomes" id="UP000256661">
    <property type="component" value="Unassembled WGS sequence"/>
</dbReference>
<evidence type="ECO:0000313" key="2">
    <source>
        <dbReference type="EMBL" id="REE95760.1"/>
    </source>
</evidence>
<proteinExistence type="predicted"/>
<dbReference type="InterPro" id="IPR014555">
    <property type="entry name" value="RecF-like"/>
</dbReference>
<dbReference type="PIRSF" id="PIRSF029347">
    <property type="entry name" value="RecF"/>
    <property type="match status" value="1"/>
</dbReference>
<dbReference type="PANTHER" id="PTHR40396:SF1">
    <property type="entry name" value="ATPASE AAA-TYPE CORE DOMAIN-CONTAINING PROTEIN"/>
    <property type="match status" value="1"/>
</dbReference>
<dbReference type="NCBIfam" id="NF047739">
    <property type="entry name" value="antiphage_MADS3"/>
    <property type="match status" value="1"/>
</dbReference>
<protein>
    <submittedName>
        <fullName evidence="2">Putative ATPase</fullName>
    </submittedName>
</protein>
<dbReference type="RefSeq" id="WP_116021504.1">
    <property type="nucleotide sequence ID" value="NZ_QTTT01000001.1"/>
</dbReference>
<dbReference type="InterPro" id="IPR027417">
    <property type="entry name" value="P-loop_NTPase"/>
</dbReference>
<dbReference type="InterPro" id="IPR003959">
    <property type="entry name" value="ATPase_AAA_core"/>
</dbReference>
<dbReference type="AlphaFoldDB" id="A0A3D9SMX3"/>
<accession>A0A3D9SMX3</accession>
<dbReference type="SUPFAM" id="SSF52540">
    <property type="entry name" value="P-loop containing nucleoside triphosphate hydrolases"/>
    <property type="match status" value="1"/>
</dbReference>
<sequence>MITRIEAYGYRCFPALSVDLDRHHVIVGSNGAGKTTLLDIPVLLGDLMRQRRVAHAFLEALDRGKSARAGTLLELLHRQEGDAISFAVEARLPADHVDILASTSMARLGRPVPTHLRYEVRLDVTRRTLQVADESMYLFTENGDRPEPGFFFQAALEKRSVSEVLESTGWQLVISRERNGPTRFTPETTTRETEIPPYQFTPDRLGLSDIPTDPTLFPAAVWFAQLLREGVVFLSPDWDALRRPAPPGDPERLEPSGRNIPWLALALQENDPERFTAWVEHLRVALPQVATVKVVESEGEQRAYFDVEYTSGHRVTSSGLSEGTLRLMTLTLLPFLDEKALPSLLVTEEPENGVHPRAIETVTRSLASISGAQVWVSTHSPIVLAHTRLDEVLAARLRDDGGADVVPGHLHPRLRDWQGTIDIGTLFAAGVLS</sequence>
<reference evidence="2 3" key="1">
    <citation type="submission" date="2018-08" db="EMBL/GenBank/DDBJ databases">
        <title>Sequencing the genomes of 1000 actinobacteria strains.</title>
        <authorList>
            <person name="Klenk H.-P."/>
        </authorList>
    </citation>
    <scope>NUCLEOTIDE SEQUENCE [LARGE SCALE GENOMIC DNA]</scope>
    <source>
        <strain evidence="2 3">DSM 43927</strain>
    </source>
</reference>
<dbReference type="EMBL" id="QTTT01000001">
    <property type="protein sequence ID" value="REE95760.1"/>
    <property type="molecule type" value="Genomic_DNA"/>
</dbReference>
<evidence type="ECO:0000313" key="3">
    <source>
        <dbReference type="Proteomes" id="UP000256661"/>
    </source>
</evidence>
<dbReference type="PANTHER" id="PTHR40396">
    <property type="entry name" value="ATPASE-LIKE PROTEIN"/>
    <property type="match status" value="1"/>
</dbReference>
<comment type="caution">
    <text evidence="2">The sequence shown here is derived from an EMBL/GenBank/DDBJ whole genome shotgun (WGS) entry which is preliminary data.</text>
</comment>
<dbReference type="GO" id="GO:0016887">
    <property type="term" value="F:ATP hydrolysis activity"/>
    <property type="evidence" value="ECO:0007669"/>
    <property type="project" value="InterPro"/>
</dbReference>